<organism evidence="1 2">
    <name type="scientific">Durio zibethinus</name>
    <name type="common">Durian</name>
    <dbReference type="NCBI Taxonomy" id="66656"/>
    <lineage>
        <taxon>Eukaryota</taxon>
        <taxon>Viridiplantae</taxon>
        <taxon>Streptophyta</taxon>
        <taxon>Embryophyta</taxon>
        <taxon>Tracheophyta</taxon>
        <taxon>Spermatophyta</taxon>
        <taxon>Magnoliopsida</taxon>
        <taxon>eudicotyledons</taxon>
        <taxon>Gunneridae</taxon>
        <taxon>Pentapetalae</taxon>
        <taxon>rosids</taxon>
        <taxon>malvids</taxon>
        <taxon>Malvales</taxon>
        <taxon>Malvaceae</taxon>
        <taxon>Helicteroideae</taxon>
        <taxon>Durio</taxon>
    </lineage>
</organism>
<dbReference type="KEGG" id="dzi:111285930"/>
<dbReference type="RefSeq" id="XP_022731368.1">
    <property type="nucleotide sequence ID" value="XM_022875633.1"/>
</dbReference>
<evidence type="ECO:0000313" key="1">
    <source>
        <dbReference type="Proteomes" id="UP000515121"/>
    </source>
</evidence>
<dbReference type="AlphaFoldDB" id="A0A6P5XT14"/>
<accession>A0A6P5XT14</accession>
<dbReference type="OrthoDB" id="1882251at2759"/>
<dbReference type="Proteomes" id="UP000515121">
    <property type="component" value="Unplaced"/>
</dbReference>
<dbReference type="PANTHER" id="PTHR33527:SF18">
    <property type="entry name" value="F13O11.17 PROTEIN"/>
    <property type="match status" value="1"/>
</dbReference>
<sequence length="305" mass="34887">MWHYVKSFQVCSLIPFFFHTAYRIIFHMASITLEELHAYHAIDREIFSRLVITLRRDPAESLLVMAIWLWLEEKGYPNIIAKMVNLSDPLLEALAGEAVSCLNCLGSNNPIIPPKGVLPLTARIMEKDISLQMFYQNKFSTISGIKNFLNTVCSRIFTDILQHVVGSTSQVIPNQPLVIPGFPHSLFGNVIIVPRAMDHNFPIGGLWGWHPSNNVSEDDRTLFLTFSRGFPVSEDEIRELFTNICGVCVDSVHMQENVPCDEQPLFARMVLYSVANVDQILNGRRIAKFRINGKHIWARKYERRE</sequence>
<evidence type="ECO:0000313" key="2">
    <source>
        <dbReference type="RefSeq" id="XP_022731368.1"/>
    </source>
</evidence>
<proteinExistence type="predicted"/>
<gene>
    <name evidence="2" type="primary">LOC111285930</name>
</gene>
<name>A0A6P5XT14_DURZI</name>
<reference evidence="2" key="1">
    <citation type="submission" date="2025-08" db="UniProtKB">
        <authorList>
            <consortium name="RefSeq"/>
        </authorList>
    </citation>
    <scope>IDENTIFICATION</scope>
    <source>
        <tissue evidence="2">Fruit stalk</tissue>
    </source>
</reference>
<protein>
    <submittedName>
        <fullName evidence="2">Uncharacterized protein LOC111285930 isoform X1</fullName>
    </submittedName>
</protein>
<dbReference type="PANTHER" id="PTHR33527">
    <property type="entry name" value="OS07G0274300 PROTEIN"/>
    <property type="match status" value="1"/>
</dbReference>
<dbReference type="GeneID" id="111285930"/>
<keyword evidence="1" id="KW-1185">Reference proteome</keyword>